<sequence>MKTKSETAFNGVVILTLALIIVKILSAIYRIPYQNVLGDDGLYAYQQIYPVVALGVILSMNAIPSAVTQVIGVNRSDEVYTRVMFRLQCIGFIVFILLFMFANMITRWMGDSNLAPMLKMASFSFILIGVLGVLRGFYQSKQVMTIPAISQVIEQVIRVSLIIVAIIMFSMKHWSIYQAGALAILASSIGFLGSMLYLLLKKPLKLKLCYRFNNTSIQWKQLFISISIFALSQLIVILWQVVDSFTIIRLLQHSGIAFKEAIIQKGIYDRGASFIQMGLIVTTTFSFVLIPLLTQAIREHNQIHMNRYANASIKITVVISTAASIGLINLLPLMNVVFFKSNHLTLTLSVYMFTVICVSLIMMNISLLQVQTSIRPIIMGVIIGILSKIILNVILIPFWGIVGASVSTVLSLLLFVIILQVAVLKYYRFNRISLFIVKLILGMIIMSIVVQTVMLALPSKSRMLGLLELIVSSIIGIVIIMLYIIIFNVLGYKEIKHLPFGDKLYQMKRGRRS</sequence>
<dbReference type="GeneID" id="50019585"/>
<dbReference type="eggNOG" id="COG2244">
    <property type="taxonomic scope" value="Bacteria"/>
</dbReference>
<feature type="transmembrane region" description="Helical" evidence="6">
    <location>
        <begin position="221"/>
        <end position="242"/>
    </location>
</feature>
<accession>A0A0H2VIV5</accession>
<evidence type="ECO:0000256" key="5">
    <source>
        <dbReference type="ARBA" id="ARBA00023136"/>
    </source>
</evidence>
<feature type="transmembrane region" description="Helical" evidence="6">
    <location>
        <begin position="408"/>
        <end position="427"/>
    </location>
</feature>
<gene>
    <name evidence="7" type="ordered locus">SE_2279</name>
</gene>
<evidence type="ECO:0000313" key="7">
    <source>
        <dbReference type="EMBL" id="AAO05921.1"/>
    </source>
</evidence>
<feature type="transmembrane region" description="Helical" evidence="6">
    <location>
        <begin position="469"/>
        <end position="490"/>
    </location>
</feature>
<keyword evidence="4 6" id="KW-1133">Transmembrane helix</keyword>
<feature type="transmembrane region" description="Helical" evidence="6">
    <location>
        <begin position="83"/>
        <end position="105"/>
    </location>
</feature>
<evidence type="ECO:0000256" key="4">
    <source>
        <dbReference type="ARBA" id="ARBA00022989"/>
    </source>
</evidence>
<keyword evidence="2" id="KW-1003">Cell membrane</keyword>
<feature type="transmembrane region" description="Helical" evidence="6">
    <location>
        <begin position="117"/>
        <end position="137"/>
    </location>
</feature>
<protein>
    <submittedName>
        <fullName evidence="7">Low temperature requirement B protein</fullName>
    </submittedName>
</protein>
<comment type="subcellular location">
    <subcellularLocation>
        <location evidence="1">Cell membrane</location>
        <topology evidence="1">Multi-pass membrane protein</topology>
    </subcellularLocation>
</comment>
<evidence type="ECO:0000256" key="6">
    <source>
        <dbReference type="SAM" id="Phobius"/>
    </source>
</evidence>
<proteinExistence type="predicted"/>
<evidence type="ECO:0000256" key="2">
    <source>
        <dbReference type="ARBA" id="ARBA00022475"/>
    </source>
</evidence>
<feature type="transmembrane region" description="Helical" evidence="6">
    <location>
        <begin position="377"/>
        <end position="402"/>
    </location>
</feature>
<keyword evidence="5 6" id="KW-0472">Membrane</keyword>
<dbReference type="InterPro" id="IPR050833">
    <property type="entry name" value="Poly_Biosynth_Transport"/>
</dbReference>
<dbReference type="GO" id="GO:0005886">
    <property type="term" value="C:plasma membrane"/>
    <property type="evidence" value="ECO:0007669"/>
    <property type="project" value="UniProtKB-SubCell"/>
</dbReference>
<feature type="transmembrane region" description="Helical" evidence="6">
    <location>
        <begin position="176"/>
        <end position="200"/>
    </location>
</feature>
<dbReference type="KEGG" id="sep:SE_2279"/>
<evidence type="ECO:0000313" key="8">
    <source>
        <dbReference type="Proteomes" id="UP000001411"/>
    </source>
</evidence>
<dbReference type="HOGENOM" id="CLU_022017_2_1_9"/>
<dbReference type="OrthoDB" id="9775950at2"/>
<dbReference type="InterPro" id="IPR024923">
    <property type="entry name" value="PG_synth_SpoVB"/>
</dbReference>
<dbReference type="RefSeq" id="WP_002457103.1">
    <property type="nucleotide sequence ID" value="NC_004461.1"/>
</dbReference>
<evidence type="ECO:0000256" key="1">
    <source>
        <dbReference type="ARBA" id="ARBA00004651"/>
    </source>
</evidence>
<dbReference type="Proteomes" id="UP000001411">
    <property type="component" value="Chromosome"/>
</dbReference>
<dbReference type="PANTHER" id="PTHR30250:SF29">
    <property type="entry name" value="POLYSACCHARIDE BIOSYNTHESIS PROTEIN C-TERMINAL DOMAIN-CONTAINING PROTEIN"/>
    <property type="match status" value="1"/>
</dbReference>
<feature type="transmembrane region" description="Helical" evidence="6">
    <location>
        <begin position="315"/>
        <end position="338"/>
    </location>
</feature>
<feature type="transmembrane region" description="Helical" evidence="6">
    <location>
        <begin position="48"/>
        <end position="71"/>
    </location>
</feature>
<feature type="transmembrane region" description="Helical" evidence="6">
    <location>
        <begin position="149"/>
        <end position="170"/>
    </location>
</feature>
<name>A0A0H2VIV5_STAES</name>
<dbReference type="Pfam" id="PF01943">
    <property type="entry name" value="Polysacc_synt"/>
    <property type="match status" value="1"/>
</dbReference>
<dbReference type="InterPro" id="IPR002797">
    <property type="entry name" value="Polysacc_synth"/>
</dbReference>
<feature type="transmembrane region" description="Helical" evidence="6">
    <location>
        <begin position="439"/>
        <end position="457"/>
    </location>
</feature>
<dbReference type="EMBL" id="AE015929">
    <property type="protein sequence ID" value="AAO05921.1"/>
    <property type="molecule type" value="Genomic_DNA"/>
</dbReference>
<keyword evidence="3 6" id="KW-0812">Transmembrane</keyword>
<feature type="transmembrane region" description="Helical" evidence="6">
    <location>
        <begin position="344"/>
        <end position="365"/>
    </location>
</feature>
<reference evidence="7 8" key="1">
    <citation type="journal article" date="2003" name="Mol. Microbiol.">
        <title>Genome-based analysis of virulence genes in a non-biofilm-forming Staphylococcus epidermidis strain (ATCC 12228).</title>
        <authorList>
            <person name="Zhang Y.Q."/>
            <person name="Ren S.X."/>
            <person name="Li H.L."/>
            <person name="Wang Y.X."/>
            <person name="Fu G."/>
            <person name="Yang J."/>
            <person name="Qin Z.Q."/>
            <person name="Miao Y.G."/>
            <person name="Wang W.Y."/>
            <person name="Chen R.S."/>
            <person name="Shen Y."/>
            <person name="Chen Z."/>
            <person name="Yuan Z.H."/>
            <person name="Zhao G.P."/>
            <person name="Qu D."/>
            <person name="Danchin A."/>
            <person name="Wen Y.M."/>
        </authorList>
    </citation>
    <scope>NUCLEOTIDE SEQUENCE [LARGE SCALE GENOMIC DNA]</scope>
    <source>
        <strain evidence="8">ATCC 12228 / FDA PCI 1200</strain>
    </source>
</reference>
<feature type="transmembrane region" description="Helical" evidence="6">
    <location>
        <begin position="274"/>
        <end position="294"/>
    </location>
</feature>
<evidence type="ECO:0000256" key="3">
    <source>
        <dbReference type="ARBA" id="ARBA00022692"/>
    </source>
</evidence>
<organism evidence="7 8">
    <name type="scientific">Staphylococcus epidermidis (strain ATCC 12228 / FDA PCI 1200)</name>
    <dbReference type="NCBI Taxonomy" id="176280"/>
    <lineage>
        <taxon>Bacteria</taxon>
        <taxon>Bacillati</taxon>
        <taxon>Bacillota</taxon>
        <taxon>Bacilli</taxon>
        <taxon>Bacillales</taxon>
        <taxon>Staphylococcaceae</taxon>
        <taxon>Staphylococcus</taxon>
    </lineage>
</organism>
<dbReference type="PANTHER" id="PTHR30250">
    <property type="entry name" value="PST FAMILY PREDICTED COLANIC ACID TRANSPORTER"/>
    <property type="match status" value="1"/>
</dbReference>
<dbReference type="PATRIC" id="fig|176280.10.peg.2222"/>
<feature type="transmembrane region" description="Helical" evidence="6">
    <location>
        <begin position="7"/>
        <end position="28"/>
    </location>
</feature>
<dbReference type="CDD" id="cd13124">
    <property type="entry name" value="MATE_SpoVB_like"/>
    <property type="match status" value="1"/>
</dbReference>
<dbReference type="AlphaFoldDB" id="A0A0H2VIV5"/>